<proteinExistence type="predicted"/>
<evidence type="ECO:0008006" key="3">
    <source>
        <dbReference type="Google" id="ProtNLM"/>
    </source>
</evidence>
<organism evidence="1 2">
    <name type="scientific">Shewanella sairae</name>
    <dbReference type="NCBI Taxonomy" id="190310"/>
    <lineage>
        <taxon>Bacteria</taxon>
        <taxon>Pseudomonadati</taxon>
        <taxon>Pseudomonadota</taxon>
        <taxon>Gammaproteobacteria</taxon>
        <taxon>Alteromonadales</taxon>
        <taxon>Shewanellaceae</taxon>
        <taxon>Shewanella</taxon>
    </lineage>
</organism>
<dbReference type="Gene3D" id="3.40.50.300">
    <property type="entry name" value="P-loop containing nucleotide triphosphate hydrolases"/>
    <property type="match status" value="1"/>
</dbReference>
<reference evidence="1" key="1">
    <citation type="submission" date="2021-05" db="EMBL/GenBank/DDBJ databases">
        <title>Molecular characterization for Shewanella algae harboring chromosomal blaOXA-55-like strains isolated from clinical and environment sample.</title>
        <authorList>
            <person name="Ohama Y."/>
            <person name="Aoki K."/>
            <person name="Harada S."/>
            <person name="Moriya K."/>
            <person name="Ishii Y."/>
            <person name="Tateda K."/>
        </authorList>
    </citation>
    <scope>NUCLEOTIDE SEQUENCE</scope>
    <source>
        <strain evidence="1">JCM 11563</strain>
    </source>
</reference>
<keyword evidence="2" id="KW-1185">Reference proteome</keyword>
<comment type="caution">
    <text evidence="1">The sequence shown here is derived from an EMBL/GenBank/DDBJ whole genome shotgun (WGS) entry which is preliminary data.</text>
</comment>
<dbReference type="RefSeq" id="WP_220783336.1">
    <property type="nucleotide sequence ID" value="NZ_BPEY01000150.1"/>
</dbReference>
<dbReference type="InterPro" id="IPR027417">
    <property type="entry name" value="P-loop_NTPase"/>
</dbReference>
<evidence type="ECO:0000313" key="2">
    <source>
        <dbReference type="Proteomes" id="UP000887104"/>
    </source>
</evidence>
<gene>
    <name evidence="1" type="ORF">TUM4438_43780</name>
</gene>
<accession>A0ABQ4PRA6</accession>
<protein>
    <recommendedName>
        <fullName evidence="3">Conjugal transfer protein TraL</fullName>
    </recommendedName>
</protein>
<dbReference type="Proteomes" id="UP000887104">
    <property type="component" value="Unassembled WGS sequence"/>
</dbReference>
<sequence length="242" mass="27521">MSKIHFVLQGKGGVGKSLVASLIAQYCIEHDNIPMCIDTDPVNQSFGAYKALNVHQLDILVNNDVDQSKFDQLMELINQHPEQDFVIDNGASCFVPLSNYLIKGKIIDMLTKMGREVIIHTVVTGGQSMMDTLHGLDSLVTNYPDNALFAVWCNPYWGEIEMNGKSFQELKTYTKNKEKINAIITLPVMQKDTFQRDFIEMLRSKKLFNEAINDNALFFMPRQRLALLKDDIFNDIRVANIL</sequence>
<dbReference type="SUPFAM" id="SSF52540">
    <property type="entry name" value="P-loop containing nucleoside triphosphate hydrolases"/>
    <property type="match status" value="1"/>
</dbReference>
<evidence type="ECO:0000313" key="1">
    <source>
        <dbReference type="EMBL" id="GIU52065.1"/>
    </source>
</evidence>
<dbReference type="EMBL" id="BPEY01000150">
    <property type="protein sequence ID" value="GIU52065.1"/>
    <property type="molecule type" value="Genomic_DNA"/>
</dbReference>
<name>A0ABQ4PRA6_9GAMM</name>